<reference evidence="4 5" key="1">
    <citation type="submission" date="2016-11" db="EMBL/GenBank/DDBJ databases">
        <authorList>
            <person name="Jaros S."/>
            <person name="Januszkiewicz K."/>
            <person name="Wedrychowicz H."/>
        </authorList>
    </citation>
    <scope>NUCLEOTIDE SEQUENCE [LARGE SCALE GENOMIC DNA]</scope>
    <source>
        <strain evidence="4 5">GAS242</strain>
    </source>
</reference>
<dbReference type="RefSeq" id="WP_172899972.1">
    <property type="nucleotide sequence ID" value="NZ_LT670818.1"/>
</dbReference>
<dbReference type="InterPro" id="IPR001647">
    <property type="entry name" value="HTH_TetR"/>
</dbReference>
<dbReference type="PROSITE" id="PS50977">
    <property type="entry name" value="HTH_TETR_2"/>
    <property type="match status" value="1"/>
</dbReference>
<gene>
    <name evidence="4" type="ORF">SAMN05444169_5400</name>
</gene>
<evidence type="ECO:0000256" key="2">
    <source>
        <dbReference type="PROSITE-ProRule" id="PRU00335"/>
    </source>
</evidence>
<proteinExistence type="predicted"/>
<dbReference type="InterPro" id="IPR009057">
    <property type="entry name" value="Homeodomain-like_sf"/>
</dbReference>
<dbReference type="EMBL" id="LT670818">
    <property type="protein sequence ID" value="SHH03928.1"/>
    <property type="molecule type" value="Genomic_DNA"/>
</dbReference>
<dbReference type="InterPro" id="IPR050109">
    <property type="entry name" value="HTH-type_TetR-like_transc_reg"/>
</dbReference>
<dbReference type="GO" id="GO:0000976">
    <property type="term" value="F:transcription cis-regulatory region binding"/>
    <property type="evidence" value="ECO:0007669"/>
    <property type="project" value="TreeGrafter"/>
</dbReference>
<dbReference type="PRINTS" id="PR00455">
    <property type="entry name" value="HTHTETR"/>
</dbReference>
<keyword evidence="1 2" id="KW-0238">DNA-binding</keyword>
<organism evidence="4 5">
    <name type="scientific">Bradyrhizobium erythrophlei</name>
    <dbReference type="NCBI Taxonomy" id="1437360"/>
    <lineage>
        <taxon>Bacteria</taxon>
        <taxon>Pseudomonadati</taxon>
        <taxon>Pseudomonadota</taxon>
        <taxon>Alphaproteobacteria</taxon>
        <taxon>Hyphomicrobiales</taxon>
        <taxon>Nitrobacteraceae</taxon>
        <taxon>Bradyrhizobium</taxon>
    </lineage>
</organism>
<dbReference type="AlphaFoldDB" id="A0A1M5PQB0"/>
<dbReference type="Proteomes" id="UP000190675">
    <property type="component" value="Chromosome I"/>
</dbReference>
<name>A0A1M5PQB0_9BRAD</name>
<sequence>MSIERKPGGRGRPRDPAKLEAILDAAYDLFLDRGIAATPMDLVAERAGVSKMTVYANFQDKPTLLAAVFDRRRKTMRLPDLPVESHLNLSLDRLAEFGELVVSVVTRPEVVRETRLMAECAADQPRLATVFYTAGRGEILKRVVLFLKGLTERGVLAINDPELAADQLIGAWLGMTELRQSLGVAGPPSSSAIAKRVRYAIDTLVRAWSTDAEPRSADKKYTAAGSSRRPRSTLNLLRIDGHL</sequence>
<accession>A0A1M5PQB0</accession>
<dbReference type="Gene3D" id="1.10.357.10">
    <property type="entry name" value="Tetracycline Repressor, domain 2"/>
    <property type="match status" value="1"/>
</dbReference>
<dbReference type="PANTHER" id="PTHR30055">
    <property type="entry name" value="HTH-TYPE TRANSCRIPTIONAL REGULATOR RUTR"/>
    <property type="match status" value="1"/>
</dbReference>
<evidence type="ECO:0000256" key="1">
    <source>
        <dbReference type="ARBA" id="ARBA00023125"/>
    </source>
</evidence>
<dbReference type="PANTHER" id="PTHR30055:SF146">
    <property type="entry name" value="HTH-TYPE TRANSCRIPTIONAL DUAL REGULATOR CECR"/>
    <property type="match status" value="1"/>
</dbReference>
<dbReference type="Pfam" id="PF00440">
    <property type="entry name" value="TetR_N"/>
    <property type="match status" value="1"/>
</dbReference>
<dbReference type="InterPro" id="IPR039536">
    <property type="entry name" value="TetR_C_Proteobacteria"/>
</dbReference>
<dbReference type="InterPro" id="IPR036271">
    <property type="entry name" value="Tet_transcr_reg_TetR-rel_C_sf"/>
</dbReference>
<evidence type="ECO:0000313" key="5">
    <source>
        <dbReference type="Proteomes" id="UP000190675"/>
    </source>
</evidence>
<feature type="DNA-binding region" description="H-T-H motif" evidence="2">
    <location>
        <begin position="39"/>
        <end position="58"/>
    </location>
</feature>
<dbReference type="SUPFAM" id="SSF46689">
    <property type="entry name" value="Homeodomain-like"/>
    <property type="match status" value="1"/>
</dbReference>
<dbReference type="Pfam" id="PF14246">
    <property type="entry name" value="TetR_C_7"/>
    <property type="match status" value="1"/>
</dbReference>
<feature type="domain" description="HTH tetR-type" evidence="3">
    <location>
        <begin position="16"/>
        <end position="76"/>
    </location>
</feature>
<dbReference type="SUPFAM" id="SSF48498">
    <property type="entry name" value="Tetracyclin repressor-like, C-terminal domain"/>
    <property type="match status" value="1"/>
</dbReference>
<evidence type="ECO:0000313" key="4">
    <source>
        <dbReference type="EMBL" id="SHH03928.1"/>
    </source>
</evidence>
<protein>
    <submittedName>
        <fullName evidence="4">Transcriptional regulator, TetR family</fullName>
    </submittedName>
</protein>
<dbReference type="GO" id="GO:0003700">
    <property type="term" value="F:DNA-binding transcription factor activity"/>
    <property type="evidence" value="ECO:0007669"/>
    <property type="project" value="TreeGrafter"/>
</dbReference>
<evidence type="ECO:0000259" key="3">
    <source>
        <dbReference type="PROSITE" id="PS50977"/>
    </source>
</evidence>